<dbReference type="PANTHER" id="PTHR30026:SF20">
    <property type="entry name" value="OUTER MEMBRANE PROTEIN TOLC"/>
    <property type="match status" value="1"/>
</dbReference>
<dbReference type="GO" id="GO:0015562">
    <property type="term" value="F:efflux transmembrane transporter activity"/>
    <property type="evidence" value="ECO:0007669"/>
    <property type="project" value="InterPro"/>
</dbReference>
<dbReference type="InterPro" id="IPR051906">
    <property type="entry name" value="TolC-like"/>
</dbReference>
<dbReference type="SUPFAM" id="SSF56954">
    <property type="entry name" value="Outer membrane efflux proteins (OEP)"/>
    <property type="match status" value="1"/>
</dbReference>
<keyword evidence="4" id="KW-1134">Transmembrane beta strand</keyword>
<dbReference type="AlphaFoldDB" id="A0A178IHG2"/>
<keyword evidence="7" id="KW-0998">Cell outer membrane</keyword>
<keyword evidence="9" id="KW-1185">Reference proteome</keyword>
<protein>
    <recommendedName>
        <fullName evidence="10">Transporter</fullName>
    </recommendedName>
</protein>
<keyword evidence="3" id="KW-0813">Transport</keyword>
<evidence type="ECO:0000256" key="2">
    <source>
        <dbReference type="ARBA" id="ARBA00007613"/>
    </source>
</evidence>
<accession>A0A178IHG2</accession>
<gene>
    <name evidence="8" type="ORF">AW736_16815</name>
</gene>
<comment type="similarity">
    <text evidence="2">Belongs to the outer membrane factor (OMF) (TC 1.B.17) family.</text>
</comment>
<dbReference type="GO" id="GO:0015288">
    <property type="term" value="F:porin activity"/>
    <property type="evidence" value="ECO:0007669"/>
    <property type="project" value="TreeGrafter"/>
</dbReference>
<evidence type="ECO:0000256" key="7">
    <source>
        <dbReference type="ARBA" id="ARBA00023237"/>
    </source>
</evidence>
<comment type="subcellular location">
    <subcellularLocation>
        <location evidence="1">Cell outer membrane</location>
    </subcellularLocation>
</comment>
<sequence length="446" mass="49672">MIGIAAAGMAQPAPDRDAISQLQAALPERSLPGLDSLLRRALVNAPEVIMREWALAEAEANTLVARAPMLPRLEAWANAGVTYEQRKETLDSNRTLEAVLYNVGFYQPVFHWGALAQNYQIGKLRQAISERNISETRRLLALDIRRRYFDLMLAKNGLQIARQNQTRAEEEYKQMEQLIADGVQAAGALDGPRRNLDIIRPEVRRQEVEYNMLRESLLRLAGVTEADLDTLPESLPPFGNLDAALAALVNTQTIAISNNLAGLKDQIEVERLNYKIQKTRLYPKFGLSLSVTQENRSPDNNVLGPKSLITSWNAFGTVNWRIFDSQETKGLQLASLNRLRALEVSRVQTEKQEGSEREAEALRLQLQWERLKNTELDLGRARGGLELTEHDFANGWASSRAVEDTRAHLANVLQQTNAERAAFASALAACLSNRGRDPAVTGGGNF</sequence>
<dbReference type="STRING" id="1184151.AW736_16815"/>
<keyword evidence="5" id="KW-0812">Transmembrane</keyword>
<evidence type="ECO:0000256" key="1">
    <source>
        <dbReference type="ARBA" id="ARBA00004442"/>
    </source>
</evidence>
<evidence type="ECO:0000256" key="3">
    <source>
        <dbReference type="ARBA" id="ARBA00022448"/>
    </source>
</evidence>
<dbReference type="InterPro" id="IPR003423">
    <property type="entry name" value="OMP_efflux"/>
</dbReference>
<comment type="caution">
    <text evidence="8">The sequence shown here is derived from an EMBL/GenBank/DDBJ whole genome shotgun (WGS) entry which is preliminary data.</text>
</comment>
<dbReference type="Proteomes" id="UP000078486">
    <property type="component" value="Unassembled WGS sequence"/>
</dbReference>
<dbReference type="PANTHER" id="PTHR30026">
    <property type="entry name" value="OUTER MEMBRANE PROTEIN TOLC"/>
    <property type="match status" value="1"/>
</dbReference>
<evidence type="ECO:0008006" key="10">
    <source>
        <dbReference type="Google" id="ProtNLM"/>
    </source>
</evidence>
<name>A0A178IHG2_9BACT</name>
<evidence type="ECO:0000313" key="8">
    <source>
        <dbReference type="EMBL" id="OAM88496.1"/>
    </source>
</evidence>
<evidence type="ECO:0000313" key="9">
    <source>
        <dbReference type="Proteomes" id="UP000078486"/>
    </source>
</evidence>
<keyword evidence="6" id="KW-0472">Membrane</keyword>
<evidence type="ECO:0000256" key="6">
    <source>
        <dbReference type="ARBA" id="ARBA00023136"/>
    </source>
</evidence>
<organism evidence="8 9">
    <name type="scientific">Termitidicoccus mucosus</name>
    <dbReference type="NCBI Taxonomy" id="1184151"/>
    <lineage>
        <taxon>Bacteria</taxon>
        <taxon>Pseudomonadati</taxon>
        <taxon>Verrucomicrobiota</taxon>
        <taxon>Opitutia</taxon>
        <taxon>Opitutales</taxon>
        <taxon>Opitutaceae</taxon>
        <taxon>Termitidicoccus</taxon>
    </lineage>
</organism>
<dbReference type="GO" id="GO:0009279">
    <property type="term" value="C:cell outer membrane"/>
    <property type="evidence" value="ECO:0007669"/>
    <property type="project" value="UniProtKB-SubCell"/>
</dbReference>
<proteinExistence type="inferred from homology"/>
<dbReference type="Pfam" id="PF02321">
    <property type="entry name" value="OEP"/>
    <property type="match status" value="2"/>
</dbReference>
<evidence type="ECO:0000256" key="4">
    <source>
        <dbReference type="ARBA" id="ARBA00022452"/>
    </source>
</evidence>
<evidence type="ECO:0000256" key="5">
    <source>
        <dbReference type="ARBA" id="ARBA00022692"/>
    </source>
</evidence>
<dbReference type="EMBL" id="LRRQ01000127">
    <property type="protein sequence ID" value="OAM88496.1"/>
    <property type="molecule type" value="Genomic_DNA"/>
</dbReference>
<reference evidence="8 9" key="1">
    <citation type="submission" date="2016-01" db="EMBL/GenBank/DDBJ databases">
        <title>High potential of lignocellulose degradation of a new Verrucomicrobia species.</title>
        <authorList>
            <person name="Wang Y."/>
            <person name="Shi Y."/>
            <person name="Qiu Z."/>
            <person name="Liu S."/>
            <person name="Yang H."/>
        </authorList>
    </citation>
    <scope>NUCLEOTIDE SEQUENCE [LARGE SCALE GENOMIC DNA]</scope>
    <source>
        <strain evidence="8 9">TSB47</strain>
    </source>
</reference>
<dbReference type="GO" id="GO:1990281">
    <property type="term" value="C:efflux pump complex"/>
    <property type="evidence" value="ECO:0007669"/>
    <property type="project" value="TreeGrafter"/>
</dbReference>
<dbReference type="Gene3D" id="1.20.1600.10">
    <property type="entry name" value="Outer membrane efflux proteins (OEP)"/>
    <property type="match status" value="1"/>
</dbReference>